<dbReference type="InterPro" id="IPR045057">
    <property type="entry name" value="Gcn5-rel_NAT"/>
</dbReference>
<dbReference type="InterPro" id="IPR016181">
    <property type="entry name" value="Acyl_CoA_acyltransferase"/>
</dbReference>
<organism evidence="2">
    <name type="scientific">Prevotella sp. GTC17253</name>
    <dbReference type="NCBI Taxonomy" id="3236793"/>
    <lineage>
        <taxon>Bacteria</taxon>
        <taxon>Pseudomonadati</taxon>
        <taxon>Bacteroidota</taxon>
        <taxon>Bacteroidia</taxon>
        <taxon>Bacteroidales</taxon>
        <taxon>Prevotellaceae</taxon>
        <taxon>Prevotella</taxon>
    </lineage>
</organism>
<dbReference type="EMBL" id="AP035785">
    <property type="protein sequence ID" value="BFO70843.1"/>
    <property type="molecule type" value="Genomic_DNA"/>
</dbReference>
<dbReference type="SUPFAM" id="SSF55729">
    <property type="entry name" value="Acyl-CoA N-acyltransferases (Nat)"/>
    <property type="match status" value="1"/>
</dbReference>
<dbReference type="PANTHER" id="PTHR31435">
    <property type="entry name" value="PROTEIN NATD1"/>
    <property type="match status" value="1"/>
</dbReference>
<reference evidence="2" key="1">
    <citation type="submission" date="2024-07" db="EMBL/GenBank/DDBJ databases">
        <title>Complete genome sequence of Prevotella sp. YM-2024 GTC17253.</title>
        <authorList>
            <person name="Hayashi M."/>
            <person name="Muto Y."/>
            <person name="Tanaka K."/>
            <person name="Niwa H."/>
        </authorList>
    </citation>
    <scope>NUCLEOTIDE SEQUENCE</scope>
    <source>
        <strain evidence="2">GTC17253</strain>
    </source>
</reference>
<accession>A0AB33IMY0</accession>
<dbReference type="PROSITE" id="PS51729">
    <property type="entry name" value="GNAT_YJDJ"/>
    <property type="match status" value="1"/>
</dbReference>
<dbReference type="Pfam" id="PF14542">
    <property type="entry name" value="Acetyltransf_CG"/>
    <property type="match status" value="1"/>
</dbReference>
<gene>
    <name evidence="2" type="ORF">GTC17253_08090</name>
</gene>
<feature type="domain" description="N-acetyltransferase" evidence="1">
    <location>
        <begin position="6"/>
        <end position="92"/>
    </location>
</feature>
<sequence>MEVEVIINNKSGVVRAYEAGIQVGQLDFIFIQDGLSIEHTRTFQGYEGKGIANALVSAVTDYAVENGLKIKPVCLYAETWYKRHPQFDNILM</sequence>
<dbReference type="Gene3D" id="3.40.630.30">
    <property type="match status" value="1"/>
</dbReference>
<dbReference type="AlphaFoldDB" id="A0AB33IMY0"/>
<protein>
    <recommendedName>
        <fullName evidence="1">N-acetyltransferase domain-containing protein</fullName>
    </recommendedName>
</protein>
<name>A0AB33IMY0_9BACT</name>
<proteinExistence type="predicted"/>
<dbReference type="InterPro" id="IPR031165">
    <property type="entry name" value="GNAT_YJDJ"/>
</dbReference>
<evidence type="ECO:0000313" key="2">
    <source>
        <dbReference type="EMBL" id="BFO70843.1"/>
    </source>
</evidence>
<evidence type="ECO:0000259" key="1">
    <source>
        <dbReference type="PROSITE" id="PS51729"/>
    </source>
</evidence>
<dbReference type="PANTHER" id="PTHR31435:SF9">
    <property type="entry name" value="PROTEIN NATD1"/>
    <property type="match status" value="1"/>
</dbReference>